<reference evidence="3 4" key="1">
    <citation type="submission" date="2019-01" db="EMBL/GenBank/DDBJ databases">
        <title>Draft genome sequences of three monokaryotic isolates of the white-rot basidiomycete fungus Dichomitus squalens.</title>
        <authorList>
            <consortium name="DOE Joint Genome Institute"/>
            <person name="Lopez S.C."/>
            <person name="Andreopoulos B."/>
            <person name="Pangilinan J."/>
            <person name="Lipzen A."/>
            <person name="Riley R."/>
            <person name="Ahrendt S."/>
            <person name="Ng V."/>
            <person name="Barry K."/>
            <person name="Daum C."/>
            <person name="Grigoriev I.V."/>
            <person name="Hilden K.S."/>
            <person name="Makela M.R."/>
            <person name="de Vries R.P."/>
        </authorList>
    </citation>
    <scope>NUCLEOTIDE SEQUENCE [LARGE SCALE GENOMIC DNA]</scope>
    <source>
        <strain evidence="3 4">CBS 464.89</strain>
    </source>
</reference>
<evidence type="ECO:0000256" key="1">
    <source>
        <dbReference type="SAM" id="Phobius"/>
    </source>
</evidence>
<dbReference type="AlphaFoldDB" id="A0A4Q9PLZ4"/>
<feature type="domain" description="SMODS and SLOG-associating 2TM effector" evidence="2">
    <location>
        <begin position="4"/>
        <end position="116"/>
    </location>
</feature>
<keyword evidence="1" id="KW-1133">Transmembrane helix</keyword>
<proteinExistence type="predicted"/>
<dbReference type="EMBL" id="ML145172">
    <property type="protein sequence ID" value="TBU55239.1"/>
    <property type="molecule type" value="Genomic_DNA"/>
</dbReference>
<keyword evidence="1" id="KW-0472">Membrane</keyword>
<protein>
    <recommendedName>
        <fullName evidence="2">SMODS and SLOG-associating 2TM effector domain-containing protein</fullName>
    </recommendedName>
</protein>
<evidence type="ECO:0000259" key="2">
    <source>
        <dbReference type="Pfam" id="PF18142"/>
    </source>
</evidence>
<feature type="transmembrane region" description="Helical" evidence="1">
    <location>
        <begin position="37"/>
        <end position="57"/>
    </location>
</feature>
<accession>A0A4Q9PLZ4</accession>
<evidence type="ECO:0000313" key="3">
    <source>
        <dbReference type="EMBL" id="TBU55239.1"/>
    </source>
</evidence>
<keyword evidence="4" id="KW-1185">Reference proteome</keyword>
<sequence>MREKWMLNLILSVQVGSGAVITGLAATLIGLGQPNTSLSIVLAGLGGLSTVTASYLARVRGVRETGPETPWIRARDLKAFIRHITTYIHEHGHESGQEHNDTIWWYRARFQDIMENVARKSEPPTMRSAPSHV</sequence>
<feature type="transmembrane region" description="Helical" evidence="1">
    <location>
        <begin position="7"/>
        <end position="31"/>
    </location>
</feature>
<dbReference type="NCBIfam" id="NF033635">
    <property type="entry name" value="SLATT_fungal"/>
    <property type="match status" value="1"/>
</dbReference>
<gene>
    <name evidence="3" type="ORF">BD310DRAFT_693855</name>
</gene>
<name>A0A4Q9PLZ4_9APHY</name>
<keyword evidence="1" id="KW-0812">Transmembrane</keyword>
<organism evidence="3 4">
    <name type="scientific">Dichomitus squalens</name>
    <dbReference type="NCBI Taxonomy" id="114155"/>
    <lineage>
        <taxon>Eukaryota</taxon>
        <taxon>Fungi</taxon>
        <taxon>Dikarya</taxon>
        <taxon>Basidiomycota</taxon>
        <taxon>Agaricomycotina</taxon>
        <taxon>Agaricomycetes</taxon>
        <taxon>Polyporales</taxon>
        <taxon>Polyporaceae</taxon>
        <taxon>Dichomitus</taxon>
    </lineage>
</organism>
<dbReference type="Proteomes" id="UP000292082">
    <property type="component" value="Unassembled WGS sequence"/>
</dbReference>
<dbReference type="InterPro" id="IPR041622">
    <property type="entry name" value="SLATT_fungi"/>
</dbReference>
<dbReference type="Pfam" id="PF18142">
    <property type="entry name" value="SLATT_fungal"/>
    <property type="match status" value="1"/>
</dbReference>
<evidence type="ECO:0000313" key="4">
    <source>
        <dbReference type="Proteomes" id="UP000292082"/>
    </source>
</evidence>
<dbReference type="STRING" id="114155.A0A4Q9PLZ4"/>